<dbReference type="CDD" id="cd00093">
    <property type="entry name" value="HTH_XRE"/>
    <property type="match status" value="1"/>
</dbReference>
<reference evidence="2 3" key="1">
    <citation type="submission" date="2014-03" db="EMBL/GenBank/DDBJ databases">
        <title>Genomics of Bifidobacteria.</title>
        <authorList>
            <person name="Ventura M."/>
            <person name="Milani C."/>
            <person name="Lugli G.A."/>
        </authorList>
    </citation>
    <scope>NUCLEOTIDE SEQUENCE [LARGE SCALE GENOMIC DNA]</scope>
    <source>
        <strain evidence="3">JCM 15918</strain>
    </source>
</reference>
<dbReference type="AlphaFoldDB" id="A0A087DKK7"/>
<evidence type="ECO:0000313" key="2">
    <source>
        <dbReference type="EMBL" id="KFI96057.1"/>
    </source>
</evidence>
<dbReference type="RefSeq" id="WP_033500114.1">
    <property type="nucleotide sequence ID" value="NZ_JDUX01000010.1"/>
</dbReference>
<evidence type="ECO:0000259" key="1">
    <source>
        <dbReference type="Pfam" id="PF13443"/>
    </source>
</evidence>
<dbReference type="Pfam" id="PF13443">
    <property type="entry name" value="HTH_26"/>
    <property type="match status" value="1"/>
</dbReference>
<feature type="domain" description="HTH cro/C1-type" evidence="1">
    <location>
        <begin position="24"/>
        <end position="74"/>
    </location>
</feature>
<dbReference type="InterPro" id="IPR001387">
    <property type="entry name" value="Cro/C1-type_HTH"/>
</dbReference>
<dbReference type="InterPro" id="IPR010982">
    <property type="entry name" value="Lambda_DNA-bd_dom_sf"/>
</dbReference>
<evidence type="ECO:0000313" key="3">
    <source>
        <dbReference type="Proteomes" id="UP000029091"/>
    </source>
</evidence>
<dbReference type="EMBL" id="JGZQ01000009">
    <property type="protein sequence ID" value="KFI96057.1"/>
    <property type="molecule type" value="Genomic_DNA"/>
</dbReference>
<proteinExistence type="predicted"/>
<comment type="caution">
    <text evidence="2">The sequence shown here is derived from an EMBL/GenBank/DDBJ whole genome shotgun (WGS) entry which is preliminary data.</text>
</comment>
<organism evidence="2 3">
    <name type="scientific">Bifidobacterium adolescentis JCM 15918</name>
    <dbReference type="NCBI Taxonomy" id="1437612"/>
    <lineage>
        <taxon>Bacteria</taxon>
        <taxon>Bacillati</taxon>
        <taxon>Actinomycetota</taxon>
        <taxon>Actinomycetes</taxon>
        <taxon>Bifidobacteriales</taxon>
        <taxon>Bifidobacteriaceae</taxon>
        <taxon>Bifidobacterium</taxon>
    </lineage>
</organism>
<dbReference type="SUPFAM" id="SSF47413">
    <property type="entry name" value="lambda repressor-like DNA-binding domains"/>
    <property type="match status" value="1"/>
</dbReference>
<protein>
    <recommendedName>
        <fullName evidence="1">HTH cro/C1-type domain-containing protein</fullName>
    </recommendedName>
</protein>
<name>A0A087DKK7_BIFAD</name>
<accession>A0A087DKK7</accession>
<gene>
    <name evidence="2" type="ORF">BSTER_1769</name>
</gene>
<dbReference type="GO" id="GO:0003677">
    <property type="term" value="F:DNA binding"/>
    <property type="evidence" value="ECO:0007669"/>
    <property type="project" value="InterPro"/>
</dbReference>
<dbReference type="Proteomes" id="UP000029091">
    <property type="component" value="Unassembled WGS sequence"/>
</dbReference>
<sequence length="120" mass="12933">MGSKANEMTPLATQIMHECIRLQKASGMTVADFAKACGFSRDYWYKHANLSRPLNIGDLERISQVTGISPGDIVMNSQRHAVEAAERKAQSGGYGLAAYNADGKQEAINGEAGPDYDEPA</sequence>
<dbReference type="Gene3D" id="1.10.260.40">
    <property type="entry name" value="lambda repressor-like DNA-binding domains"/>
    <property type="match status" value="1"/>
</dbReference>